<keyword evidence="2" id="KW-0472">Membrane</keyword>
<dbReference type="EMBL" id="AP027729">
    <property type="protein sequence ID" value="BDZ42581.1"/>
    <property type="molecule type" value="Genomic_DNA"/>
</dbReference>
<feature type="compositionally biased region" description="Low complexity" evidence="1">
    <location>
        <begin position="35"/>
        <end position="55"/>
    </location>
</feature>
<proteinExistence type="predicted"/>
<reference evidence="4" key="1">
    <citation type="journal article" date="2019" name="Int. J. Syst. Evol. Microbiol.">
        <title>The Global Catalogue of Microorganisms (GCM) 10K type strain sequencing project: providing services to taxonomists for standard genome sequencing and annotation.</title>
        <authorList>
            <consortium name="The Broad Institute Genomics Platform"/>
            <consortium name="The Broad Institute Genome Sequencing Center for Infectious Disease"/>
            <person name="Wu L."/>
            <person name="Ma J."/>
        </authorList>
    </citation>
    <scope>NUCLEOTIDE SEQUENCE [LARGE SCALE GENOMIC DNA]</scope>
    <source>
        <strain evidence="4">NBRC 108565</strain>
    </source>
</reference>
<keyword evidence="4" id="KW-1185">Reference proteome</keyword>
<dbReference type="PROSITE" id="PS51257">
    <property type="entry name" value="PROKAR_LIPOPROTEIN"/>
    <property type="match status" value="1"/>
</dbReference>
<evidence type="ECO:0000256" key="1">
    <source>
        <dbReference type="SAM" id="MobiDB-lite"/>
    </source>
</evidence>
<evidence type="ECO:0000313" key="3">
    <source>
        <dbReference type="EMBL" id="BDZ42581.1"/>
    </source>
</evidence>
<organism evidence="3 4">
    <name type="scientific">Paraoerskovia sediminicola</name>
    <dbReference type="NCBI Taxonomy" id="1138587"/>
    <lineage>
        <taxon>Bacteria</taxon>
        <taxon>Bacillati</taxon>
        <taxon>Actinomycetota</taxon>
        <taxon>Actinomycetes</taxon>
        <taxon>Micrococcales</taxon>
        <taxon>Cellulomonadaceae</taxon>
        <taxon>Paraoerskovia</taxon>
    </lineage>
</organism>
<accession>A0ABN6XCH9</accession>
<protein>
    <submittedName>
        <fullName evidence="3">Uncharacterized protein</fullName>
    </submittedName>
</protein>
<feature type="region of interest" description="Disordered" evidence="1">
    <location>
        <begin position="35"/>
        <end position="77"/>
    </location>
</feature>
<name>A0ABN6XCH9_9CELL</name>
<dbReference type="RefSeq" id="WP_286217047.1">
    <property type="nucleotide sequence ID" value="NZ_AP027729.1"/>
</dbReference>
<evidence type="ECO:0000313" key="4">
    <source>
        <dbReference type="Proteomes" id="UP001321475"/>
    </source>
</evidence>
<feature type="transmembrane region" description="Helical" evidence="2">
    <location>
        <begin position="7"/>
        <end position="28"/>
    </location>
</feature>
<sequence>MRSDQSLALRAAIPCAVVAVLVIVFALAGCSEGSSTGEGPAPAAASSDATGAPDDAATDEAAEQQFPDVVGVEISPDGGGTFSLDVTISSPYDSPERYADGWRVLDADGTVLGEHTLAHDHASEQPFTRTQSGVEIPDGVTEVTVEGRDQQYGFGGGTLTVDVPR</sequence>
<dbReference type="Proteomes" id="UP001321475">
    <property type="component" value="Chromosome"/>
</dbReference>
<evidence type="ECO:0000256" key="2">
    <source>
        <dbReference type="SAM" id="Phobius"/>
    </source>
</evidence>
<gene>
    <name evidence="3" type="ORF">GCM10025865_18800</name>
</gene>
<keyword evidence="2" id="KW-0812">Transmembrane</keyword>
<keyword evidence="2" id="KW-1133">Transmembrane helix</keyword>